<gene>
    <name evidence="1" type="ordered locus">Sros_0399</name>
</gene>
<reference evidence="1 2" key="1">
    <citation type="journal article" date="2010" name="Stand. Genomic Sci.">
        <title>Complete genome sequence of Streptosporangium roseum type strain (NI 9100).</title>
        <authorList>
            <person name="Nolan M."/>
            <person name="Sikorski J."/>
            <person name="Jando M."/>
            <person name="Lucas S."/>
            <person name="Lapidus A."/>
            <person name="Glavina Del Rio T."/>
            <person name="Chen F."/>
            <person name="Tice H."/>
            <person name="Pitluck S."/>
            <person name="Cheng J.F."/>
            <person name="Chertkov O."/>
            <person name="Sims D."/>
            <person name="Meincke L."/>
            <person name="Brettin T."/>
            <person name="Han C."/>
            <person name="Detter J.C."/>
            <person name="Bruce D."/>
            <person name="Goodwin L."/>
            <person name="Land M."/>
            <person name="Hauser L."/>
            <person name="Chang Y.J."/>
            <person name="Jeffries C.D."/>
            <person name="Ivanova N."/>
            <person name="Mavromatis K."/>
            <person name="Mikhailova N."/>
            <person name="Chen A."/>
            <person name="Palaniappan K."/>
            <person name="Chain P."/>
            <person name="Rohde M."/>
            <person name="Goker M."/>
            <person name="Bristow J."/>
            <person name="Eisen J.A."/>
            <person name="Markowitz V."/>
            <person name="Hugenholtz P."/>
            <person name="Kyrpides N.C."/>
            <person name="Klenk H.P."/>
        </authorList>
    </citation>
    <scope>NUCLEOTIDE SEQUENCE [LARGE SCALE GENOMIC DNA]</scope>
    <source>
        <strain evidence="2">ATCC 12428 / DSM 43021 / JCM 3005 / NI 9100</strain>
    </source>
</reference>
<dbReference type="KEGG" id="sro:Sros_0399"/>
<proteinExistence type="predicted"/>
<evidence type="ECO:0000313" key="2">
    <source>
        <dbReference type="Proteomes" id="UP000002029"/>
    </source>
</evidence>
<dbReference type="HOGENOM" id="CLU_3027276_0_0_11"/>
<evidence type="ECO:0000313" key="1">
    <source>
        <dbReference type="EMBL" id="ACZ83429.1"/>
    </source>
</evidence>
<dbReference type="Proteomes" id="UP000002029">
    <property type="component" value="Chromosome"/>
</dbReference>
<protein>
    <submittedName>
        <fullName evidence="1">Uncharacterized protein</fullName>
    </submittedName>
</protein>
<keyword evidence="2" id="KW-1185">Reference proteome</keyword>
<name>D2B122_STRRD</name>
<dbReference type="eggNOG" id="ENOG50328N6">
    <property type="taxonomic scope" value="Bacteria"/>
</dbReference>
<dbReference type="EMBL" id="CP001814">
    <property type="protein sequence ID" value="ACZ83429.1"/>
    <property type="molecule type" value="Genomic_DNA"/>
</dbReference>
<sequence length="66" mass="7322">MTPYGSTEENLMIRSLNNLGDRLLAKLLPTASAAAETCWDETKWVGYSVRRTCCIAAGRTACTPWR</sequence>
<dbReference type="AlphaFoldDB" id="D2B122"/>
<accession>D2B122</accession>
<organism evidence="1 2">
    <name type="scientific">Streptosporangium roseum (strain ATCC 12428 / DSM 43021 / JCM 3005 / KCTC 9067 / NCIMB 10171 / NRRL 2505 / NI 9100)</name>
    <dbReference type="NCBI Taxonomy" id="479432"/>
    <lineage>
        <taxon>Bacteria</taxon>
        <taxon>Bacillati</taxon>
        <taxon>Actinomycetota</taxon>
        <taxon>Actinomycetes</taxon>
        <taxon>Streptosporangiales</taxon>
        <taxon>Streptosporangiaceae</taxon>
        <taxon>Streptosporangium</taxon>
    </lineage>
</organism>